<reference evidence="1 2" key="1">
    <citation type="journal article" date="2019" name="Int. J. Syst. Evol. Microbiol.">
        <title>The Global Catalogue of Microorganisms (GCM) 10K type strain sequencing project: providing services to taxonomists for standard genome sequencing and annotation.</title>
        <authorList>
            <consortium name="The Broad Institute Genomics Platform"/>
            <consortium name="The Broad Institute Genome Sequencing Center for Infectious Disease"/>
            <person name="Wu L."/>
            <person name="Ma J."/>
        </authorList>
    </citation>
    <scope>NUCLEOTIDE SEQUENCE [LARGE SCALE GENOMIC DNA]</scope>
    <source>
        <strain evidence="1 2">JCM 30072</strain>
    </source>
</reference>
<protein>
    <submittedName>
        <fullName evidence="1">Uncharacterized protein</fullName>
    </submittedName>
</protein>
<dbReference type="EMBL" id="JBHSZI010000001">
    <property type="protein sequence ID" value="MFC7057970.1"/>
    <property type="molecule type" value="Genomic_DNA"/>
</dbReference>
<proteinExistence type="predicted"/>
<dbReference type="Proteomes" id="UP001596445">
    <property type="component" value="Unassembled WGS sequence"/>
</dbReference>
<organism evidence="1 2">
    <name type="scientific">Halovenus salina</name>
    <dbReference type="NCBI Taxonomy" id="1510225"/>
    <lineage>
        <taxon>Archaea</taxon>
        <taxon>Methanobacteriati</taxon>
        <taxon>Methanobacteriota</taxon>
        <taxon>Stenosarchaea group</taxon>
        <taxon>Halobacteria</taxon>
        <taxon>Halobacteriales</taxon>
        <taxon>Haloarculaceae</taxon>
        <taxon>Halovenus</taxon>
    </lineage>
</organism>
<comment type="caution">
    <text evidence="1">The sequence shown here is derived from an EMBL/GenBank/DDBJ whole genome shotgun (WGS) entry which is preliminary data.</text>
</comment>
<name>A0ABD5VXZ1_9EURY</name>
<dbReference type="AlphaFoldDB" id="A0ABD5VXZ1"/>
<dbReference type="InterPro" id="IPR036390">
    <property type="entry name" value="WH_DNA-bd_sf"/>
</dbReference>
<gene>
    <name evidence="1" type="ORF">ACFQQG_07045</name>
</gene>
<dbReference type="RefSeq" id="WP_382184777.1">
    <property type="nucleotide sequence ID" value="NZ_JBHSZI010000001.1"/>
</dbReference>
<evidence type="ECO:0000313" key="2">
    <source>
        <dbReference type="Proteomes" id="UP001596445"/>
    </source>
</evidence>
<dbReference type="SUPFAM" id="SSF46785">
    <property type="entry name" value="Winged helix' DNA-binding domain"/>
    <property type="match status" value="1"/>
</dbReference>
<sequence>MSLPQIIGKDPTEVTMILNDLEDDELVVDASDGTKLTPKGQVLVNRHLEDINA</sequence>
<accession>A0ABD5VXZ1</accession>
<evidence type="ECO:0000313" key="1">
    <source>
        <dbReference type="EMBL" id="MFC7057970.1"/>
    </source>
</evidence>
<keyword evidence="2" id="KW-1185">Reference proteome</keyword>